<dbReference type="EMBL" id="AEEI01000008">
    <property type="protein sequence ID" value="EFM02882.1"/>
    <property type="molecule type" value="Genomic_DNA"/>
</dbReference>
<reference evidence="3" key="1">
    <citation type="submission" date="2010-07" db="EMBL/GenBank/DDBJ databases">
        <authorList>
            <person name="Muzny D."/>
            <person name="Qin X."/>
            <person name="Deng J."/>
            <person name="Jiang H."/>
            <person name="Liu Y."/>
            <person name="Qu J."/>
            <person name="Song X.-Z."/>
            <person name="Zhang L."/>
            <person name="Thornton R."/>
            <person name="Coyle M."/>
            <person name="Francisco L."/>
            <person name="Jackson L."/>
            <person name="Javaid M."/>
            <person name="Korchina V."/>
            <person name="Kovar C."/>
            <person name="Mata R."/>
            <person name="Mathew T."/>
            <person name="Ngo R."/>
            <person name="Nguyen L."/>
            <person name="Nguyen N."/>
            <person name="Okwuonu G."/>
            <person name="Ongeri F."/>
            <person name="Pham C."/>
            <person name="Simmons D."/>
            <person name="Wilczek-Boney K."/>
            <person name="Hale W."/>
            <person name="Jakkamsetti A."/>
            <person name="Pham P."/>
            <person name="Ruth R."/>
            <person name="San Lucas F."/>
            <person name="Warren J."/>
            <person name="Zhang J."/>
            <person name="Zhao Z."/>
            <person name="Zhou C."/>
            <person name="Zhu D."/>
            <person name="Lee S."/>
            <person name="Bess C."/>
            <person name="Blankenburg K."/>
            <person name="Forbes L."/>
            <person name="Fu Q."/>
            <person name="Gubbala S."/>
            <person name="Hirani K."/>
            <person name="Jayaseelan J.C."/>
            <person name="Lara F."/>
            <person name="Munidasa M."/>
            <person name="Palculict T."/>
            <person name="Patil S."/>
            <person name="Pu L.-L."/>
            <person name="Saada N."/>
            <person name="Tang L."/>
            <person name="Weissenberger G."/>
            <person name="Zhu Y."/>
            <person name="Hemphill L."/>
            <person name="Shang Y."/>
            <person name="Youmans B."/>
            <person name="Ayvaz T."/>
            <person name="Ross M."/>
            <person name="Santibanez J."/>
            <person name="Aqrawi P."/>
            <person name="Gross S."/>
            <person name="Joshi V."/>
            <person name="Fowler G."/>
            <person name="Nazareth L."/>
            <person name="Reid J."/>
            <person name="Worley K."/>
            <person name="Petrosino J."/>
            <person name="Highlander S."/>
            <person name="Gibbs R."/>
        </authorList>
    </citation>
    <scope>NUCLEOTIDE SEQUENCE [LARGE SCALE GENOMIC DNA]</scope>
    <source>
        <strain evidence="3">DSM 16973</strain>
    </source>
</reference>
<dbReference type="CDD" id="cd00118">
    <property type="entry name" value="LysM"/>
    <property type="match status" value="1"/>
</dbReference>
<dbReference type="HOGENOM" id="CLU_028261_1_0_10"/>
<gene>
    <name evidence="3" type="ORF">HMPREF0658_0257</name>
</gene>
<dbReference type="InterPro" id="IPR028082">
    <property type="entry name" value="Peripla_BP_I"/>
</dbReference>
<feature type="domain" description="LysM" evidence="2">
    <location>
        <begin position="12"/>
        <end position="58"/>
    </location>
</feature>
<comment type="caution">
    <text evidence="3">The sequence shown here is derived from an EMBL/GenBank/DDBJ whole genome shotgun (WGS) entry which is preliminary data.</text>
</comment>
<proteinExistence type="predicted"/>
<keyword evidence="4" id="KW-1185">Reference proteome</keyword>
<dbReference type="Proteomes" id="UP000004394">
    <property type="component" value="Unassembled WGS sequence"/>
</dbReference>
<dbReference type="Gene3D" id="3.10.350.10">
    <property type="entry name" value="LysM domain"/>
    <property type="match status" value="1"/>
</dbReference>
<evidence type="ECO:0000259" key="2">
    <source>
        <dbReference type="PROSITE" id="PS51782"/>
    </source>
</evidence>
<dbReference type="eggNOG" id="COG1388">
    <property type="taxonomic scope" value="Bacteria"/>
</dbReference>
<dbReference type="Gene3D" id="3.40.50.2300">
    <property type="match status" value="1"/>
</dbReference>
<dbReference type="BioCyc" id="PMAR862515-HMP:GMOO-267-MONOMER"/>
<protein>
    <submittedName>
        <fullName evidence="3">LysM domain protein</fullName>
    </submittedName>
</protein>
<dbReference type="STRING" id="862515.HMPREF0658_0257"/>
<sequence>MGIFAQTTQWKDMYKVKKRDTVFSIAKDNGLTVDELIAANPDMKMQGYELKKGDYIFIPYPKNTSTGEVARSNTPRSTASTTETTSRMGERRFAERINVGVMLPLHDMDGDGKRMVEYYRGMLLAFNQLKETGLDINVYAWNVGADADIRQTLLDDNAKKCDVIFGPLYSKQVKYLGDFCQRNSIKMVIPFSISGNETAKNPQIYQVYQSSQEINEATIRHFVERFQGFHPVFIDCNDTTSRKGNFTFGLRKQLEAKGISYNITNLNSSENIFLKSFSRTQPNMVILNTGRSPELTVSLTKLDGIRTLVPGIKISLFGYTEWLMYTNHNLENFFKYDTYIPTTFYYNPLSEDTKLIEQRYRWSFHADMLNALPRFAIVGYDQAMYFMKGLQQYGNGFIGTKTQTVGNSIQTPYHFVKAGSGGYLNKSFMLVHYKPNRSIETINY</sequence>
<evidence type="ECO:0000313" key="4">
    <source>
        <dbReference type="Proteomes" id="UP000004394"/>
    </source>
</evidence>
<organism evidence="3 4">
    <name type="scientific">Hoylesella marshii DSM 16973 = JCM 13450</name>
    <dbReference type="NCBI Taxonomy" id="862515"/>
    <lineage>
        <taxon>Bacteria</taxon>
        <taxon>Pseudomonadati</taxon>
        <taxon>Bacteroidota</taxon>
        <taxon>Bacteroidia</taxon>
        <taxon>Bacteroidales</taxon>
        <taxon>Prevotellaceae</taxon>
        <taxon>Hoylesella</taxon>
    </lineage>
</organism>
<feature type="region of interest" description="Disordered" evidence="1">
    <location>
        <begin position="66"/>
        <end position="88"/>
    </location>
</feature>
<dbReference type="InterPro" id="IPR036779">
    <property type="entry name" value="LysM_dom_sf"/>
</dbReference>
<dbReference type="PROSITE" id="PS51782">
    <property type="entry name" value="LYSM"/>
    <property type="match status" value="1"/>
</dbReference>
<dbReference type="SUPFAM" id="SSF54106">
    <property type="entry name" value="LysM domain"/>
    <property type="match status" value="1"/>
</dbReference>
<dbReference type="InterPro" id="IPR018392">
    <property type="entry name" value="LysM"/>
</dbReference>
<dbReference type="SMART" id="SM00257">
    <property type="entry name" value="LysM"/>
    <property type="match status" value="1"/>
</dbReference>
<name>E0NQ06_9BACT</name>
<dbReference type="Pfam" id="PF01476">
    <property type="entry name" value="LysM"/>
    <property type="match status" value="1"/>
</dbReference>
<evidence type="ECO:0000313" key="3">
    <source>
        <dbReference type="EMBL" id="EFM02882.1"/>
    </source>
</evidence>
<dbReference type="AlphaFoldDB" id="E0NQ06"/>
<accession>E0NQ06</accession>
<dbReference type="SUPFAM" id="SSF53822">
    <property type="entry name" value="Periplasmic binding protein-like I"/>
    <property type="match status" value="1"/>
</dbReference>
<feature type="compositionally biased region" description="Low complexity" evidence="1">
    <location>
        <begin position="74"/>
        <end position="86"/>
    </location>
</feature>
<evidence type="ECO:0000256" key="1">
    <source>
        <dbReference type="SAM" id="MobiDB-lite"/>
    </source>
</evidence>